<dbReference type="GO" id="GO:0016747">
    <property type="term" value="F:acyltransferase activity, transferring groups other than amino-acyl groups"/>
    <property type="evidence" value="ECO:0007669"/>
    <property type="project" value="InterPro"/>
</dbReference>
<dbReference type="RefSeq" id="XP_033517952.1">
    <property type="nucleotide sequence ID" value="XM_033664530.1"/>
</dbReference>
<dbReference type="InterPro" id="IPR000182">
    <property type="entry name" value="GNAT_dom"/>
</dbReference>
<dbReference type="EMBL" id="ML977526">
    <property type="protein sequence ID" value="KAF2123558.1"/>
    <property type="molecule type" value="Genomic_DNA"/>
</dbReference>
<evidence type="ECO:0000259" key="1">
    <source>
        <dbReference type="PROSITE" id="PS51186"/>
    </source>
</evidence>
<dbReference type="SUPFAM" id="SSF55729">
    <property type="entry name" value="Acyl-CoA N-acyltransferases (Nat)"/>
    <property type="match status" value="1"/>
</dbReference>
<dbReference type="PANTHER" id="PTHR43233">
    <property type="entry name" value="FAMILY N-ACETYLTRANSFERASE, PUTATIVE (AFU_ORTHOLOGUE AFUA_6G03350)-RELATED"/>
    <property type="match status" value="1"/>
</dbReference>
<organism evidence="2 3">
    <name type="scientific">Dothidotthia symphoricarpi CBS 119687</name>
    <dbReference type="NCBI Taxonomy" id="1392245"/>
    <lineage>
        <taxon>Eukaryota</taxon>
        <taxon>Fungi</taxon>
        <taxon>Dikarya</taxon>
        <taxon>Ascomycota</taxon>
        <taxon>Pezizomycotina</taxon>
        <taxon>Dothideomycetes</taxon>
        <taxon>Pleosporomycetidae</taxon>
        <taxon>Pleosporales</taxon>
        <taxon>Dothidotthiaceae</taxon>
        <taxon>Dothidotthia</taxon>
    </lineage>
</organism>
<name>A0A6A5ZYS6_9PLEO</name>
<accession>A0A6A5ZYS6</accession>
<reference evidence="2" key="1">
    <citation type="journal article" date="2020" name="Stud. Mycol.">
        <title>101 Dothideomycetes genomes: a test case for predicting lifestyles and emergence of pathogens.</title>
        <authorList>
            <person name="Haridas S."/>
            <person name="Albert R."/>
            <person name="Binder M."/>
            <person name="Bloem J."/>
            <person name="Labutti K."/>
            <person name="Salamov A."/>
            <person name="Andreopoulos B."/>
            <person name="Baker S."/>
            <person name="Barry K."/>
            <person name="Bills G."/>
            <person name="Bluhm B."/>
            <person name="Cannon C."/>
            <person name="Castanera R."/>
            <person name="Culley D."/>
            <person name="Daum C."/>
            <person name="Ezra D."/>
            <person name="Gonzalez J."/>
            <person name="Henrissat B."/>
            <person name="Kuo A."/>
            <person name="Liang C."/>
            <person name="Lipzen A."/>
            <person name="Lutzoni F."/>
            <person name="Magnuson J."/>
            <person name="Mondo S."/>
            <person name="Nolan M."/>
            <person name="Ohm R."/>
            <person name="Pangilinan J."/>
            <person name="Park H.-J."/>
            <person name="Ramirez L."/>
            <person name="Alfaro M."/>
            <person name="Sun H."/>
            <person name="Tritt A."/>
            <person name="Yoshinaga Y."/>
            <person name="Zwiers L.-H."/>
            <person name="Turgeon B."/>
            <person name="Goodwin S."/>
            <person name="Spatafora J."/>
            <person name="Crous P."/>
            <person name="Grigoriev I."/>
        </authorList>
    </citation>
    <scope>NUCLEOTIDE SEQUENCE</scope>
    <source>
        <strain evidence="2">CBS 119687</strain>
    </source>
</reference>
<sequence>MDKKVWEWRRTIDSQDFLISTCRQSLPHSFINDAFGNAAMFWAKPMSEESLEAMLNNSCTLGLYMLSSNGTKTPIGMARMITDYTTLAYLTDVYVQQSHRKLGLGQWLIHSCRSIALEIPGLRYMVLLTGSPQAQDLYRRELGATVFNSKEENLAAMGARKTGLADAASGSGNGPTRLNA</sequence>
<evidence type="ECO:0000313" key="2">
    <source>
        <dbReference type="EMBL" id="KAF2123558.1"/>
    </source>
</evidence>
<dbReference type="OrthoDB" id="10039976at2759"/>
<proteinExistence type="predicted"/>
<dbReference type="Pfam" id="PF00583">
    <property type="entry name" value="Acetyltransf_1"/>
    <property type="match status" value="1"/>
</dbReference>
<dbReference type="PROSITE" id="PS51186">
    <property type="entry name" value="GNAT"/>
    <property type="match status" value="1"/>
</dbReference>
<keyword evidence="2" id="KW-0808">Transferase</keyword>
<feature type="domain" description="N-acetyltransferase" evidence="1">
    <location>
        <begin position="20"/>
        <end position="164"/>
    </location>
</feature>
<dbReference type="GeneID" id="54404962"/>
<dbReference type="Gene3D" id="3.40.630.30">
    <property type="match status" value="1"/>
</dbReference>
<dbReference type="AlphaFoldDB" id="A0A6A5ZYS6"/>
<dbReference type="InterPro" id="IPR016181">
    <property type="entry name" value="Acyl_CoA_acyltransferase"/>
</dbReference>
<dbReference type="CDD" id="cd04301">
    <property type="entry name" value="NAT_SF"/>
    <property type="match status" value="1"/>
</dbReference>
<dbReference type="Proteomes" id="UP000799771">
    <property type="component" value="Unassembled WGS sequence"/>
</dbReference>
<keyword evidence="3" id="KW-1185">Reference proteome</keyword>
<dbReference type="PANTHER" id="PTHR43233:SF1">
    <property type="entry name" value="FAMILY N-ACETYLTRANSFERASE, PUTATIVE (AFU_ORTHOLOGUE AFUA_6G03350)-RELATED"/>
    <property type="match status" value="1"/>
</dbReference>
<dbReference type="InterPro" id="IPR053144">
    <property type="entry name" value="Acetyltransferase_Butenolide"/>
</dbReference>
<protein>
    <submittedName>
        <fullName evidence="2">Acetyltransferase</fullName>
    </submittedName>
</protein>
<gene>
    <name evidence="2" type="ORF">P153DRAFT_303625</name>
</gene>
<evidence type="ECO:0000313" key="3">
    <source>
        <dbReference type="Proteomes" id="UP000799771"/>
    </source>
</evidence>